<dbReference type="SUPFAM" id="SSF52047">
    <property type="entry name" value="RNI-like"/>
    <property type="match status" value="1"/>
</dbReference>
<proteinExistence type="predicted"/>
<dbReference type="VEuPathDB" id="FungiDB:SDRG_15431"/>
<dbReference type="Proteomes" id="UP000030762">
    <property type="component" value="Unassembled WGS sequence"/>
</dbReference>
<protein>
    <recommendedName>
        <fullName evidence="3">F-box domain-containing protein</fullName>
    </recommendedName>
</protein>
<dbReference type="RefSeq" id="XP_008619824.1">
    <property type="nucleotide sequence ID" value="XM_008621602.1"/>
</dbReference>
<dbReference type="AlphaFoldDB" id="T0PWZ8"/>
<reference evidence="1 2" key="1">
    <citation type="submission" date="2012-04" db="EMBL/GenBank/DDBJ databases">
        <title>The Genome Sequence of Saprolegnia declina VS20.</title>
        <authorList>
            <consortium name="The Broad Institute Genome Sequencing Platform"/>
            <person name="Russ C."/>
            <person name="Nusbaum C."/>
            <person name="Tyler B."/>
            <person name="van West P."/>
            <person name="Dieguez-Uribeondo J."/>
            <person name="de Bruijn I."/>
            <person name="Tripathy S."/>
            <person name="Jiang R."/>
            <person name="Young S.K."/>
            <person name="Zeng Q."/>
            <person name="Gargeya S."/>
            <person name="Fitzgerald M."/>
            <person name="Haas B."/>
            <person name="Abouelleil A."/>
            <person name="Alvarado L."/>
            <person name="Arachchi H.M."/>
            <person name="Berlin A."/>
            <person name="Chapman S.B."/>
            <person name="Goldberg J."/>
            <person name="Griggs A."/>
            <person name="Gujja S."/>
            <person name="Hansen M."/>
            <person name="Howarth C."/>
            <person name="Imamovic A."/>
            <person name="Larimer J."/>
            <person name="McCowen C."/>
            <person name="Montmayeur A."/>
            <person name="Murphy C."/>
            <person name="Neiman D."/>
            <person name="Pearson M."/>
            <person name="Priest M."/>
            <person name="Roberts A."/>
            <person name="Saif S."/>
            <person name="Shea T."/>
            <person name="Sisk P."/>
            <person name="Sykes S."/>
            <person name="Wortman J."/>
            <person name="Nusbaum C."/>
            <person name="Birren B."/>
        </authorList>
    </citation>
    <scope>NUCLEOTIDE SEQUENCE [LARGE SCALE GENOMIC DNA]</scope>
    <source>
        <strain evidence="1 2">VS20</strain>
    </source>
</reference>
<dbReference type="InParanoid" id="T0PWZ8"/>
<evidence type="ECO:0008006" key="3">
    <source>
        <dbReference type="Google" id="ProtNLM"/>
    </source>
</evidence>
<gene>
    <name evidence="1" type="ORF">SDRG_15431</name>
</gene>
<dbReference type="InterPro" id="IPR032675">
    <property type="entry name" value="LRR_dom_sf"/>
</dbReference>
<keyword evidence="2" id="KW-1185">Reference proteome</keyword>
<sequence>MHFDVAAFATVLPFLPPSLRHVMFVDSNDDGDILVESNLAPSLQQWLGNGRLKKHINFSCKLAKDDAAAVADVLASALSVTTLEMTSSHELVKALIASTKPLSHVTRFGVRRVPTNDAKLLVARLSLHHLTRLKVEASVKDLTWVLHLLPSMPHLQELLLGFGMLHEAPDTLGASRLRKLALNHVQLSDKAFNALLKWTSGLQQLQAAVFRGLSLNGKWFSLQQMMRHHWLVTAGSCALIQDGQALVSPPSLQGLAIHPDTVEALVRALSRVVHTTVVRLATDINTDTYNEAARRAWMDFGVAMLPREYNEYDLSPPQSMPTVSPKAPQCLRVL</sequence>
<evidence type="ECO:0000313" key="2">
    <source>
        <dbReference type="Proteomes" id="UP000030762"/>
    </source>
</evidence>
<accession>T0PWZ8</accession>
<evidence type="ECO:0000313" key="1">
    <source>
        <dbReference type="EMBL" id="EQC26781.1"/>
    </source>
</evidence>
<dbReference type="Gene3D" id="3.80.10.10">
    <property type="entry name" value="Ribonuclease Inhibitor"/>
    <property type="match status" value="1"/>
</dbReference>
<organism evidence="1 2">
    <name type="scientific">Saprolegnia diclina (strain VS20)</name>
    <dbReference type="NCBI Taxonomy" id="1156394"/>
    <lineage>
        <taxon>Eukaryota</taxon>
        <taxon>Sar</taxon>
        <taxon>Stramenopiles</taxon>
        <taxon>Oomycota</taxon>
        <taxon>Saprolegniomycetes</taxon>
        <taxon>Saprolegniales</taxon>
        <taxon>Saprolegniaceae</taxon>
        <taxon>Saprolegnia</taxon>
    </lineage>
</organism>
<dbReference type="GeneID" id="19956158"/>
<dbReference type="EMBL" id="JH767222">
    <property type="protein sequence ID" value="EQC26781.1"/>
    <property type="molecule type" value="Genomic_DNA"/>
</dbReference>
<name>T0PWZ8_SAPDV</name>